<dbReference type="GO" id="GO:0005829">
    <property type="term" value="C:cytosol"/>
    <property type="evidence" value="ECO:0007669"/>
    <property type="project" value="TreeGrafter"/>
</dbReference>
<comment type="cofactor">
    <cofactor evidence="1">
        <name>pyridoxal 5'-phosphate</name>
        <dbReference type="ChEBI" id="CHEBI:597326"/>
    </cofactor>
</comment>
<dbReference type="PANTHER" id="PTHR30511:SF0">
    <property type="entry name" value="ALANINE RACEMASE, CATABOLIC-RELATED"/>
    <property type="match status" value="1"/>
</dbReference>
<dbReference type="InterPro" id="IPR001608">
    <property type="entry name" value="Ala_racemase_N"/>
</dbReference>
<dbReference type="NCBIfam" id="TIGR00492">
    <property type="entry name" value="alr"/>
    <property type="match status" value="1"/>
</dbReference>
<dbReference type="InterPro" id="IPR029066">
    <property type="entry name" value="PLP-binding_barrel"/>
</dbReference>
<protein>
    <submittedName>
        <fullName evidence="5">Alanine racemase</fullName>
        <ecNumber evidence="5">5.1.1.1</ecNumber>
    </submittedName>
</protein>
<dbReference type="AlphaFoldDB" id="A0A3B0S8G5"/>
<feature type="domain" description="Alanine racemase N-terminal" evidence="4">
    <location>
        <begin position="8"/>
        <end position="215"/>
    </location>
</feature>
<organism evidence="5">
    <name type="scientific">hydrothermal vent metagenome</name>
    <dbReference type="NCBI Taxonomy" id="652676"/>
    <lineage>
        <taxon>unclassified sequences</taxon>
        <taxon>metagenomes</taxon>
        <taxon>ecological metagenomes</taxon>
    </lineage>
</organism>
<evidence type="ECO:0000256" key="2">
    <source>
        <dbReference type="ARBA" id="ARBA00022898"/>
    </source>
</evidence>
<dbReference type="FunFam" id="3.20.20.10:FF:000002">
    <property type="entry name" value="Alanine racemase"/>
    <property type="match status" value="1"/>
</dbReference>
<name>A0A3B0S8G5_9ZZZZ</name>
<evidence type="ECO:0000259" key="4">
    <source>
        <dbReference type="Pfam" id="PF01168"/>
    </source>
</evidence>
<dbReference type="InterPro" id="IPR000821">
    <property type="entry name" value="Ala_racemase"/>
</dbReference>
<keyword evidence="3 5" id="KW-0413">Isomerase</keyword>
<feature type="non-terminal residue" evidence="5">
    <location>
        <position position="215"/>
    </location>
</feature>
<dbReference type="GO" id="GO:0008784">
    <property type="term" value="F:alanine racemase activity"/>
    <property type="evidence" value="ECO:0007669"/>
    <property type="project" value="UniProtKB-EC"/>
</dbReference>
<dbReference type="GO" id="GO:0030632">
    <property type="term" value="P:D-alanine biosynthetic process"/>
    <property type="evidence" value="ECO:0007669"/>
    <property type="project" value="TreeGrafter"/>
</dbReference>
<accession>A0A3B0S8G5</accession>
<keyword evidence="2" id="KW-0663">Pyridoxal phosphate</keyword>
<dbReference type="EMBL" id="UOEI01000185">
    <property type="protein sequence ID" value="VAV96718.1"/>
    <property type="molecule type" value="Genomic_DNA"/>
</dbReference>
<dbReference type="Gene3D" id="3.20.20.10">
    <property type="entry name" value="Alanine racemase"/>
    <property type="match status" value="1"/>
</dbReference>
<evidence type="ECO:0000313" key="5">
    <source>
        <dbReference type="EMBL" id="VAV96718.1"/>
    </source>
</evidence>
<proteinExistence type="predicted"/>
<dbReference type="PRINTS" id="PR00992">
    <property type="entry name" value="ALARACEMASE"/>
</dbReference>
<evidence type="ECO:0000256" key="3">
    <source>
        <dbReference type="ARBA" id="ARBA00023235"/>
    </source>
</evidence>
<evidence type="ECO:0000256" key="1">
    <source>
        <dbReference type="ARBA" id="ARBA00001933"/>
    </source>
</evidence>
<dbReference type="Pfam" id="PF01168">
    <property type="entry name" value="Ala_racemase_N"/>
    <property type="match status" value="1"/>
</dbReference>
<dbReference type="GO" id="GO:0030170">
    <property type="term" value="F:pyridoxal phosphate binding"/>
    <property type="evidence" value="ECO:0007669"/>
    <property type="project" value="TreeGrafter"/>
</dbReference>
<sequence length="215" mass="23331">MRPSWVEVDLGAIEHNVRQIAERITPAEFCAVVKADAYGHGDIPVAEAAIAAGASWLAVALVEEGVRLREAEIDVPILVLSEPSVEDVHLVVQHGLIPTVYRAEFVDQVAVAAERAGAPAYPVHLKVDTGMHRVGAAPVDAFAVARRIHGDDRLTLQGVFTHFSVADEDLDYTRRQNTALVHFVDALRSEGIEPKMVHAANTAAALELEESRHDM</sequence>
<dbReference type="InterPro" id="IPR020622">
    <property type="entry name" value="Ala_racemase_pyridoxalP-BS"/>
</dbReference>
<dbReference type="PANTHER" id="PTHR30511">
    <property type="entry name" value="ALANINE RACEMASE"/>
    <property type="match status" value="1"/>
</dbReference>
<dbReference type="SUPFAM" id="SSF51419">
    <property type="entry name" value="PLP-binding barrel"/>
    <property type="match status" value="1"/>
</dbReference>
<dbReference type="EC" id="5.1.1.1" evidence="5"/>
<dbReference type="PROSITE" id="PS00395">
    <property type="entry name" value="ALANINE_RACEMASE"/>
    <property type="match status" value="1"/>
</dbReference>
<gene>
    <name evidence="5" type="ORF">MNBD_ACTINO01-1271</name>
</gene>
<reference evidence="5" key="1">
    <citation type="submission" date="2018-06" db="EMBL/GenBank/DDBJ databases">
        <authorList>
            <person name="Zhirakovskaya E."/>
        </authorList>
    </citation>
    <scope>NUCLEOTIDE SEQUENCE</scope>
</reference>